<dbReference type="EMBL" id="CM042882">
    <property type="protein sequence ID" value="KAI4383194.1"/>
    <property type="molecule type" value="Genomic_DNA"/>
</dbReference>
<keyword evidence="2" id="KW-1185">Reference proteome</keyword>
<accession>A0ACB9S010</accession>
<protein>
    <submittedName>
        <fullName evidence="1">Uncharacterized protein</fullName>
    </submittedName>
</protein>
<sequence>MWSIRRGVCHFELFVEAVPSVSSLDWDILHLIWSTEKRQQQLDLIDQLHSKQVCWARSSAIASLKCGNKIISFRHEREMKSKSENRAKCASLLTEVEQVLHGIVLAIMINAEEVERCVGELEEDFHSQKEVDMALGSVPFAGIEVEDVEDELSELELLVRKEESSVE</sequence>
<reference evidence="2" key="1">
    <citation type="journal article" date="2023" name="Front. Plant Sci.">
        <title>Chromosomal-level genome assembly of Melastoma candidum provides insights into trichome evolution.</title>
        <authorList>
            <person name="Zhong Y."/>
            <person name="Wu W."/>
            <person name="Sun C."/>
            <person name="Zou P."/>
            <person name="Liu Y."/>
            <person name="Dai S."/>
            <person name="Zhou R."/>
        </authorList>
    </citation>
    <scope>NUCLEOTIDE SEQUENCE [LARGE SCALE GENOMIC DNA]</scope>
</reference>
<gene>
    <name evidence="1" type="ORF">MLD38_009061</name>
</gene>
<comment type="caution">
    <text evidence="1">The sequence shown here is derived from an EMBL/GenBank/DDBJ whole genome shotgun (WGS) entry which is preliminary data.</text>
</comment>
<name>A0ACB9S010_9MYRT</name>
<dbReference type="Proteomes" id="UP001057402">
    <property type="component" value="Chromosome 3"/>
</dbReference>
<proteinExistence type="predicted"/>
<evidence type="ECO:0000313" key="1">
    <source>
        <dbReference type="EMBL" id="KAI4383194.1"/>
    </source>
</evidence>
<evidence type="ECO:0000313" key="2">
    <source>
        <dbReference type="Proteomes" id="UP001057402"/>
    </source>
</evidence>
<organism evidence="1 2">
    <name type="scientific">Melastoma candidum</name>
    <dbReference type="NCBI Taxonomy" id="119954"/>
    <lineage>
        <taxon>Eukaryota</taxon>
        <taxon>Viridiplantae</taxon>
        <taxon>Streptophyta</taxon>
        <taxon>Embryophyta</taxon>
        <taxon>Tracheophyta</taxon>
        <taxon>Spermatophyta</taxon>
        <taxon>Magnoliopsida</taxon>
        <taxon>eudicotyledons</taxon>
        <taxon>Gunneridae</taxon>
        <taxon>Pentapetalae</taxon>
        <taxon>rosids</taxon>
        <taxon>malvids</taxon>
        <taxon>Myrtales</taxon>
        <taxon>Melastomataceae</taxon>
        <taxon>Melastomatoideae</taxon>
        <taxon>Melastomateae</taxon>
        <taxon>Melastoma</taxon>
    </lineage>
</organism>